<dbReference type="Pfam" id="PF07928">
    <property type="entry name" value="Vps54"/>
    <property type="match status" value="1"/>
</dbReference>
<evidence type="ECO:0000256" key="4">
    <source>
        <dbReference type="ARBA" id="ARBA00022448"/>
    </source>
</evidence>
<evidence type="ECO:0000256" key="3">
    <source>
        <dbReference type="ARBA" id="ARBA00017665"/>
    </source>
</evidence>
<organism evidence="10">
    <name type="scientific">Riptortus pedestris</name>
    <name type="common">Bean bug</name>
    <dbReference type="NCBI Taxonomy" id="329032"/>
    <lineage>
        <taxon>Eukaryota</taxon>
        <taxon>Metazoa</taxon>
        <taxon>Ecdysozoa</taxon>
        <taxon>Arthropoda</taxon>
        <taxon>Hexapoda</taxon>
        <taxon>Insecta</taxon>
        <taxon>Pterygota</taxon>
        <taxon>Neoptera</taxon>
        <taxon>Paraneoptera</taxon>
        <taxon>Hemiptera</taxon>
        <taxon>Heteroptera</taxon>
        <taxon>Panheteroptera</taxon>
        <taxon>Pentatomomorpha</taxon>
        <taxon>Coreoidea</taxon>
        <taxon>Alydidae</taxon>
        <taxon>Riptortus</taxon>
    </lineage>
</organism>
<dbReference type="Pfam" id="PF10475">
    <property type="entry name" value="Vps54_N"/>
    <property type="match status" value="1"/>
</dbReference>
<dbReference type="GO" id="GO:0019905">
    <property type="term" value="F:syntaxin binding"/>
    <property type="evidence" value="ECO:0007669"/>
    <property type="project" value="TreeGrafter"/>
</dbReference>
<dbReference type="PANTHER" id="PTHR12965:SF0">
    <property type="entry name" value="VACUOLAR PROTEIN SORTING-ASSOCIATED PROTEIN 54"/>
    <property type="match status" value="1"/>
</dbReference>
<evidence type="ECO:0000256" key="2">
    <source>
        <dbReference type="ARBA" id="ARBA00009150"/>
    </source>
</evidence>
<feature type="domain" description="Vacuolar protein sorting-associated protein 54 C-terminal" evidence="8">
    <location>
        <begin position="720"/>
        <end position="849"/>
    </location>
</feature>
<dbReference type="InterPro" id="IPR012501">
    <property type="entry name" value="Vps54_C"/>
</dbReference>
<evidence type="ECO:0000259" key="9">
    <source>
        <dbReference type="Pfam" id="PF10475"/>
    </source>
</evidence>
<dbReference type="InterPro" id="IPR019515">
    <property type="entry name" value="VPS54_N"/>
</dbReference>
<dbReference type="GO" id="GO:0006896">
    <property type="term" value="P:Golgi to vacuole transport"/>
    <property type="evidence" value="ECO:0007669"/>
    <property type="project" value="TreeGrafter"/>
</dbReference>
<keyword evidence="4" id="KW-0813">Transport</keyword>
<accession>R4WDY0</accession>
<protein>
    <recommendedName>
        <fullName evidence="3">Vacuolar protein sorting-associated protein 54</fullName>
    </recommendedName>
</protein>
<sequence>MSKLSEQKPLWALCNYCDKTKFSTIQGFMKHLNEYHCSKNGELLICRYGENGLCNAFGNSGVAYSEYERHVFKHHAMAFPSSSASRKSSVASNASDKFTNEPEWLQNAAQNLPAVLNDPNKGKQKDLFTKTWGDHFVELTDVPEPNYLPHISIQHFEHYLKKIGKRHKHHLKLNLAHPKAQSRADLLQTFPNLRAARSLDKTHFDISSIPKIFLQPNFDLSNLETFNAVFNHAVPNSNSTHSSLEPSASNSTKLLQEKLTHYLDMVEVQIAQQVAQKSDAFFVAMTSHDVLMEQLGQTIAVVKTFREKIKRIDNSLVKDSLKILRNERLRTNYHQVYRKLKVMSTVMQTQPTIQLLLSSPDYVGALDLIHTTEDLLKQELAGIHSFRHLSSELAEMLGVIDTLMKEEFEKHSTADLNRPLLDSEPEILEGEKLICIVMGMLRRGNSSFVEIYEGESVAAVKAAIKQAVIEVIVGSDRPSSDSSIDGQLRLLSVDEWATLLSNSTSVLLKLLRRIKKGYDIMVRAVNICAGKHTVQKDNEDVIISESGDWQLSSQDEEKVLQKLKQFLIYVSRYSQERCAQLLSSRSLIWPDEKTKEDSRHQNGTYWLAERATLPQLKMLSYHVRNISEEWDRICPEAGLASLKSAFNIQASKFMNKFHADKSRKLFLLLESEPWRQTDVPAAFQQLVNHIADKGTFSINTSSHISNNDKNKVMSVLLIGDEKFAVVGTVLMLVNIVAEYCTHAEEIPSCADHLHRYLSELLTQFNARCYSLVLGGDAVSEKTGLKSISINNLALQLRSLQLILWLIPHVRVHFQGIIGELTRDYLDKVSQKVKEHASDVNAKLLEVMHKNIAAELRHWDAKPPVPSKSFQNICKHLKRCHEAVSSVLPHSQIQELYRGVNNSFINTFSEKLQKMNILNNGGPTHGLVTQELLFYLEDFKQVKVLPPECLELSVINEEIWMHAIGR</sequence>
<name>R4WDY0_RIPPE</name>
<comment type="similarity">
    <text evidence="2">Belongs to the VPS54 family.</text>
</comment>
<dbReference type="GO" id="GO:0000938">
    <property type="term" value="C:GARP complex"/>
    <property type="evidence" value="ECO:0007669"/>
    <property type="project" value="InterPro"/>
</dbReference>
<keyword evidence="7" id="KW-0175">Coiled coil</keyword>
<feature type="domain" description="Vacuolar protein sorting-associated protein 54 N-terminal" evidence="9">
    <location>
        <begin position="253"/>
        <end position="408"/>
    </location>
</feature>
<evidence type="ECO:0000256" key="7">
    <source>
        <dbReference type="ARBA" id="ARBA00023054"/>
    </source>
</evidence>
<dbReference type="Gene3D" id="1.20.1280.130">
    <property type="match status" value="1"/>
</dbReference>
<proteinExistence type="evidence at transcript level"/>
<dbReference type="GO" id="GO:0015031">
    <property type="term" value="P:protein transport"/>
    <property type="evidence" value="ECO:0007669"/>
    <property type="project" value="UniProtKB-KW"/>
</dbReference>
<evidence type="ECO:0000256" key="1">
    <source>
        <dbReference type="ARBA" id="ARBA00004601"/>
    </source>
</evidence>
<dbReference type="AlphaFoldDB" id="R4WDY0"/>
<dbReference type="GO" id="GO:0005829">
    <property type="term" value="C:cytosol"/>
    <property type="evidence" value="ECO:0007669"/>
    <property type="project" value="GOC"/>
</dbReference>
<keyword evidence="5" id="KW-0653">Protein transport</keyword>
<dbReference type="PANTHER" id="PTHR12965">
    <property type="entry name" value="VACUOLAR PROTEIN SORTING 54"/>
    <property type="match status" value="1"/>
</dbReference>
<comment type="subcellular location">
    <subcellularLocation>
        <location evidence="1">Golgi apparatus</location>
        <location evidence="1">trans-Golgi network</location>
    </subcellularLocation>
</comment>
<evidence type="ECO:0000259" key="8">
    <source>
        <dbReference type="Pfam" id="PF07928"/>
    </source>
</evidence>
<evidence type="ECO:0000256" key="6">
    <source>
        <dbReference type="ARBA" id="ARBA00023034"/>
    </source>
</evidence>
<dbReference type="GO" id="GO:0042147">
    <property type="term" value="P:retrograde transport, endosome to Golgi"/>
    <property type="evidence" value="ECO:0007669"/>
    <property type="project" value="InterPro"/>
</dbReference>
<evidence type="ECO:0000313" key="10">
    <source>
        <dbReference type="EMBL" id="BAN21253.1"/>
    </source>
</evidence>
<dbReference type="InterPro" id="IPR039745">
    <property type="entry name" value="Vps54"/>
</dbReference>
<reference evidence="10" key="1">
    <citation type="journal article" date="2013" name="PLoS ONE">
        <title>Gene expression in gut symbiotic organ of stinkbug affected by extracellular bacterial symbiont.</title>
        <authorList>
            <person name="Futahashi R."/>
            <person name="Tanaka K."/>
            <person name="Tanahashi M."/>
            <person name="Nikoh N."/>
            <person name="Kikuchi Y."/>
            <person name="Lee B.L."/>
            <person name="Fukatsu T."/>
        </authorList>
    </citation>
    <scope>NUCLEOTIDE SEQUENCE</scope>
    <source>
        <tissue evidence="10">Midgut</tissue>
    </source>
</reference>
<evidence type="ECO:0000256" key="5">
    <source>
        <dbReference type="ARBA" id="ARBA00022927"/>
    </source>
</evidence>
<keyword evidence="6" id="KW-0333">Golgi apparatus</keyword>
<dbReference type="EMBL" id="AK418038">
    <property type="protein sequence ID" value="BAN21253.1"/>
    <property type="molecule type" value="mRNA"/>
</dbReference>